<proteinExistence type="predicted"/>
<comment type="caution">
    <text evidence="2">The sequence shown here is derived from an EMBL/GenBank/DDBJ whole genome shotgun (WGS) entry which is preliminary data.</text>
</comment>
<dbReference type="InterPro" id="IPR036638">
    <property type="entry name" value="HLH_DNA-bd_sf"/>
</dbReference>
<keyword evidence="1" id="KW-0175">Coiled coil</keyword>
<dbReference type="AlphaFoldDB" id="A0A0L6ZCS9"/>
<dbReference type="Proteomes" id="UP000037043">
    <property type="component" value="Unassembled WGS sequence"/>
</dbReference>
<organism evidence="2 3">
    <name type="scientific">Clostridium homopropionicum DSM 5847</name>
    <dbReference type="NCBI Taxonomy" id="1121318"/>
    <lineage>
        <taxon>Bacteria</taxon>
        <taxon>Bacillati</taxon>
        <taxon>Bacillota</taxon>
        <taxon>Clostridia</taxon>
        <taxon>Eubacteriales</taxon>
        <taxon>Clostridiaceae</taxon>
        <taxon>Clostridium</taxon>
    </lineage>
</organism>
<dbReference type="Pfam" id="PF09388">
    <property type="entry name" value="SpoOE-like"/>
    <property type="match status" value="1"/>
</dbReference>
<dbReference type="InterPro" id="IPR018540">
    <property type="entry name" value="Spo0E-like"/>
</dbReference>
<sequence>MGQHKERDLKLVTEEIESLRDVLNEVVADMESSEEEVLEVSKALDELINEYMIKIKKSG</sequence>
<name>A0A0L6ZCS9_9CLOT</name>
<reference evidence="3" key="1">
    <citation type="submission" date="2015-08" db="EMBL/GenBank/DDBJ databases">
        <title>Genome sequence of the strict anaerobe Clostridium homopropionicum LuHBu1 (DSM 5847T).</title>
        <authorList>
            <person name="Poehlein A."/>
            <person name="Beck M."/>
            <person name="Schiel-Bengelsdorf B."/>
            <person name="Bengelsdorf F.R."/>
            <person name="Daniel R."/>
            <person name="Duerre P."/>
        </authorList>
    </citation>
    <scope>NUCLEOTIDE SEQUENCE [LARGE SCALE GENOMIC DNA]</scope>
    <source>
        <strain evidence="3">DSM 5847</strain>
    </source>
</reference>
<evidence type="ECO:0000313" key="3">
    <source>
        <dbReference type="Proteomes" id="UP000037043"/>
    </source>
</evidence>
<dbReference type="SUPFAM" id="SSF140500">
    <property type="entry name" value="BAS1536-like"/>
    <property type="match status" value="1"/>
</dbReference>
<dbReference type="GO" id="GO:0046983">
    <property type="term" value="F:protein dimerization activity"/>
    <property type="evidence" value="ECO:0007669"/>
    <property type="project" value="InterPro"/>
</dbReference>
<gene>
    <name evidence="2" type="ORF">CLHOM_07600</name>
</gene>
<dbReference type="InterPro" id="IPR037208">
    <property type="entry name" value="Spo0E-like_sf"/>
</dbReference>
<dbReference type="GO" id="GO:0043937">
    <property type="term" value="P:regulation of sporulation"/>
    <property type="evidence" value="ECO:0007669"/>
    <property type="project" value="InterPro"/>
</dbReference>
<evidence type="ECO:0000313" key="2">
    <source>
        <dbReference type="EMBL" id="KOA20618.1"/>
    </source>
</evidence>
<dbReference type="PATRIC" id="fig|1121318.3.peg.764"/>
<feature type="coiled-coil region" evidence="1">
    <location>
        <begin position="9"/>
        <end position="50"/>
    </location>
</feature>
<keyword evidence="3" id="KW-1185">Reference proteome</keyword>
<dbReference type="Gene3D" id="4.10.280.10">
    <property type="entry name" value="Helix-loop-helix DNA-binding domain"/>
    <property type="match status" value="1"/>
</dbReference>
<evidence type="ECO:0000256" key="1">
    <source>
        <dbReference type="SAM" id="Coils"/>
    </source>
</evidence>
<dbReference type="STRING" id="36844.SAMN04488501_103244"/>
<dbReference type="RefSeq" id="WP_052220351.1">
    <property type="nucleotide sequence ID" value="NZ_LHUR01000012.1"/>
</dbReference>
<accession>A0A0L6ZCS9</accession>
<protein>
    <submittedName>
        <fullName evidence="2">Spo0E like sporulation regulatory protein</fullName>
    </submittedName>
</protein>
<dbReference type="EMBL" id="LHUR01000012">
    <property type="protein sequence ID" value="KOA20618.1"/>
    <property type="molecule type" value="Genomic_DNA"/>
</dbReference>